<dbReference type="Pfam" id="PF06444">
    <property type="entry name" value="NADH_dehy_S2_C"/>
    <property type="match status" value="1"/>
</dbReference>
<keyword evidence="8 17" id="KW-0999">Mitochondrion inner membrane</keyword>
<keyword evidence="13 17" id="KW-0830">Ubiquinone</keyword>
<dbReference type="PANTHER" id="PTHR46552">
    <property type="entry name" value="NADH-UBIQUINONE OXIDOREDUCTASE CHAIN 2"/>
    <property type="match status" value="1"/>
</dbReference>
<evidence type="ECO:0000256" key="10">
    <source>
        <dbReference type="ARBA" id="ARBA00022982"/>
    </source>
</evidence>
<evidence type="ECO:0000256" key="6">
    <source>
        <dbReference type="ARBA" id="ARBA00022660"/>
    </source>
</evidence>
<sequence length="346" mass="38187">MNLLTQLMISLNLIAGTTITASSHHWLTAWAGLELNMLSILVMIVKPKHPRAAEAAIKYFLTQTVVSTLMLFSGTVNAIQTGQWNISQMTDKYACTMLLLAMTMKIGTAPVYFWLPEVMQGTTTMTALIIASWQKIAPITILFTTYNHLPPKIMITIGITSTIIGGLGSINQTQLRKLMAYSSITNLGWTMVVFSISPHIATLNILTYMVILIPTFTLIKKLSLKTLQDSTSAWTSSPIASTLLALMMLSLSGLPPLTGFTPKFLILNELVTHNLTPTATTMAMMSLISLFFYIRTTYITTMTTPPIMTTTTMKWRLTPPQQKLTPVLVPMSLLTFPLLPTLTSMT</sequence>
<keyword evidence="15 17" id="KW-0472">Membrane</keyword>
<evidence type="ECO:0000259" key="18">
    <source>
        <dbReference type="Pfam" id="PF00361"/>
    </source>
</evidence>
<dbReference type="InterPro" id="IPR001750">
    <property type="entry name" value="ND/Mrp_TM"/>
</dbReference>
<geneLocation type="mitochondrion" evidence="20"/>
<dbReference type="GO" id="GO:0008137">
    <property type="term" value="F:NADH dehydrogenase (ubiquinone) activity"/>
    <property type="evidence" value="ECO:0007669"/>
    <property type="project" value="UniProtKB-EC"/>
</dbReference>
<feature type="transmembrane region" description="Helical" evidence="17">
    <location>
        <begin position="57"/>
        <end position="76"/>
    </location>
</feature>
<feature type="transmembrane region" description="Helical" evidence="17">
    <location>
        <begin position="153"/>
        <end position="171"/>
    </location>
</feature>
<evidence type="ECO:0000256" key="4">
    <source>
        <dbReference type="ARBA" id="ARBA00021008"/>
    </source>
</evidence>
<dbReference type="Pfam" id="PF00361">
    <property type="entry name" value="Proton_antipo_M"/>
    <property type="match status" value="1"/>
</dbReference>
<keyword evidence="11 17" id="KW-1133">Transmembrane helix</keyword>
<keyword evidence="10 17" id="KW-0249">Electron transport</keyword>
<dbReference type="PANTHER" id="PTHR46552:SF1">
    <property type="entry name" value="NADH-UBIQUINONE OXIDOREDUCTASE CHAIN 2"/>
    <property type="match status" value="1"/>
</dbReference>
<evidence type="ECO:0000256" key="9">
    <source>
        <dbReference type="ARBA" id="ARBA00022967"/>
    </source>
</evidence>
<dbReference type="AlphaFoldDB" id="A9X449"/>
<evidence type="ECO:0000256" key="8">
    <source>
        <dbReference type="ARBA" id="ARBA00022792"/>
    </source>
</evidence>
<reference evidence="20" key="1">
    <citation type="submission" date="2005-12" db="EMBL/GenBank/DDBJ databases">
        <title>Altileo asheorum g.n., sp.n., a new montane chameleon from the Nyiru range, northern Kenya, with notes on the molecular phylogeny of chameleons of eastern equatorial Africa.</title>
        <authorList>
            <person name="Koreny L."/>
            <person name="Necas P."/>
            <person name="Modry D."/>
        </authorList>
    </citation>
    <scope>NUCLEOTIDE SEQUENCE</scope>
</reference>
<organism evidence="20">
    <name type="scientific">Kinyongia uthmoelleri</name>
    <dbReference type="NCBI Taxonomy" id="414985"/>
    <lineage>
        <taxon>Eukaryota</taxon>
        <taxon>Metazoa</taxon>
        <taxon>Chordata</taxon>
        <taxon>Craniata</taxon>
        <taxon>Vertebrata</taxon>
        <taxon>Euteleostomi</taxon>
        <taxon>Lepidosauria</taxon>
        <taxon>Squamata</taxon>
        <taxon>Bifurcata</taxon>
        <taxon>Unidentata</taxon>
        <taxon>Episquamata</taxon>
        <taxon>Toxicofera</taxon>
        <taxon>Iguania</taxon>
        <taxon>Acrodonta</taxon>
        <taxon>Chamaeleonidae</taxon>
        <taxon>Kinyongia</taxon>
    </lineage>
</organism>
<feature type="transmembrane region" description="Helical" evidence="17">
    <location>
        <begin position="127"/>
        <end position="147"/>
    </location>
</feature>
<protein>
    <recommendedName>
        <fullName evidence="4 17">NADH-ubiquinone oxidoreductase chain 2</fullName>
        <ecNumber evidence="3 17">7.1.1.2</ecNumber>
    </recommendedName>
</protein>
<evidence type="ECO:0000256" key="17">
    <source>
        <dbReference type="RuleBase" id="RU003403"/>
    </source>
</evidence>
<dbReference type="InterPro" id="IPR010933">
    <property type="entry name" value="NADH_DH_su2_C"/>
</dbReference>
<evidence type="ECO:0000256" key="16">
    <source>
        <dbReference type="ARBA" id="ARBA00049551"/>
    </source>
</evidence>
<dbReference type="InterPro" id="IPR050175">
    <property type="entry name" value="Complex_I_Subunit_2"/>
</dbReference>
<accession>A9X449</accession>
<keyword evidence="9 17" id="KW-1278">Translocase</keyword>
<evidence type="ECO:0000256" key="14">
    <source>
        <dbReference type="ARBA" id="ARBA00023128"/>
    </source>
</evidence>
<feature type="transmembrane region" description="Helical" evidence="17">
    <location>
        <begin position="96"/>
        <end position="115"/>
    </location>
</feature>
<dbReference type="EMBL" id="DQ335579">
    <property type="protein sequence ID" value="ABC84553.1"/>
    <property type="molecule type" value="Genomic_DNA"/>
</dbReference>
<feature type="domain" description="NADH dehydrogenase subunit 2 C-terminal" evidence="19">
    <location>
        <begin position="290"/>
        <end position="342"/>
    </location>
</feature>
<proteinExistence type="inferred from homology"/>
<comment type="subcellular location">
    <subcellularLocation>
        <location evidence="1 17">Mitochondrion inner membrane</location>
        <topology evidence="1 17">Multi-pass membrane protein</topology>
    </subcellularLocation>
</comment>
<dbReference type="PRINTS" id="PR01436">
    <property type="entry name" value="NADHDHGNASE2"/>
</dbReference>
<feature type="domain" description="NADH:quinone oxidoreductase/Mrp antiporter transmembrane" evidence="18">
    <location>
        <begin position="23"/>
        <end position="288"/>
    </location>
</feature>
<keyword evidence="12 17" id="KW-0520">NAD</keyword>
<feature type="transmembrane region" description="Helical" evidence="17">
    <location>
        <begin position="231"/>
        <end position="254"/>
    </location>
</feature>
<evidence type="ECO:0000256" key="3">
    <source>
        <dbReference type="ARBA" id="ARBA00012944"/>
    </source>
</evidence>
<keyword evidence="7 17" id="KW-0812">Transmembrane</keyword>
<evidence type="ECO:0000256" key="11">
    <source>
        <dbReference type="ARBA" id="ARBA00022989"/>
    </source>
</evidence>
<evidence type="ECO:0000256" key="1">
    <source>
        <dbReference type="ARBA" id="ARBA00004448"/>
    </source>
</evidence>
<keyword evidence="5" id="KW-0813">Transport</keyword>
<feature type="transmembrane region" description="Helical" evidence="17">
    <location>
        <begin position="274"/>
        <end position="294"/>
    </location>
</feature>
<feature type="transmembrane region" description="Helical" evidence="17">
    <location>
        <begin position="26"/>
        <end position="45"/>
    </location>
</feature>
<gene>
    <name evidence="20" type="primary">ND2</name>
</gene>
<evidence type="ECO:0000256" key="12">
    <source>
        <dbReference type="ARBA" id="ARBA00023027"/>
    </source>
</evidence>
<keyword evidence="14 17" id="KW-0496">Mitochondrion</keyword>
<evidence type="ECO:0000256" key="5">
    <source>
        <dbReference type="ARBA" id="ARBA00022448"/>
    </source>
</evidence>
<comment type="similarity">
    <text evidence="2 17">Belongs to the complex I subunit 2 family.</text>
</comment>
<dbReference type="GO" id="GO:0005743">
    <property type="term" value="C:mitochondrial inner membrane"/>
    <property type="evidence" value="ECO:0007669"/>
    <property type="project" value="UniProtKB-SubCell"/>
</dbReference>
<name>A9X449_9SAUR</name>
<dbReference type="GO" id="GO:0006120">
    <property type="term" value="P:mitochondrial electron transport, NADH to ubiquinone"/>
    <property type="evidence" value="ECO:0007669"/>
    <property type="project" value="InterPro"/>
</dbReference>
<dbReference type="InterPro" id="IPR003917">
    <property type="entry name" value="NADH_UbQ_OxRdtase_chain2"/>
</dbReference>
<keyword evidence="6 17" id="KW-0679">Respiratory chain</keyword>
<comment type="function">
    <text evidence="17">Core subunit of the mitochondrial membrane respiratory chain NADH dehydrogenase (Complex I) which catalyzes electron transfer from NADH through the respiratory chain, using ubiquinone as an electron acceptor. Essential for the catalytic activity and assembly of complex I.</text>
</comment>
<comment type="catalytic activity">
    <reaction evidence="16 17">
        <text>a ubiquinone + NADH + 5 H(+)(in) = a ubiquinol + NAD(+) + 4 H(+)(out)</text>
        <dbReference type="Rhea" id="RHEA:29091"/>
        <dbReference type="Rhea" id="RHEA-COMP:9565"/>
        <dbReference type="Rhea" id="RHEA-COMP:9566"/>
        <dbReference type="ChEBI" id="CHEBI:15378"/>
        <dbReference type="ChEBI" id="CHEBI:16389"/>
        <dbReference type="ChEBI" id="CHEBI:17976"/>
        <dbReference type="ChEBI" id="CHEBI:57540"/>
        <dbReference type="ChEBI" id="CHEBI:57945"/>
        <dbReference type="EC" id="7.1.1.2"/>
    </reaction>
</comment>
<evidence type="ECO:0000313" key="20">
    <source>
        <dbReference type="EMBL" id="ABC84553.1"/>
    </source>
</evidence>
<dbReference type="EC" id="7.1.1.2" evidence="3 17"/>
<evidence type="ECO:0000256" key="2">
    <source>
        <dbReference type="ARBA" id="ARBA00007012"/>
    </source>
</evidence>
<evidence type="ECO:0000259" key="19">
    <source>
        <dbReference type="Pfam" id="PF06444"/>
    </source>
</evidence>
<evidence type="ECO:0000256" key="7">
    <source>
        <dbReference type="ARBA" id="ARBA00022692"/>
    </source>
</evidence>
<evidence type="ECO:0000256" key="13">
    <source>
        <dbReference type="ARBA" id="ARBA00023075"/>
    </source>
</evidence>
<evidence type="ECO:0000256" key="15">
    <source>
        <dbReference type="ARBA" id="ARBA00023136"/>
    </source>
</evidence>